<comment type="caution">
    <text evidence="1">The sequence shown here is derived from an EMBL/GenBank/DDBJ whole genome shotgun (WGS) entry which is preliminary data.</text>
</comment>
<organism evidence="1 2">
    <name type="scientific">Streptomyces noursei</name>
    <name type="common">Streptomyces albulus</name>
    <dbReference type="NCBI Taxonomy" id="1971"/>
    <lineage>
        <taxon>Bacteria</taxon>
        <taxon>Bacillati</taxon>
        <taxon>Actinomycetota</taxon>
        <taxon>Actinomycetes</taxon>
        <taxon>Kitasatosporales</taxon>
        <taxon>Streptomycetaceae</taxon>
        <taxon>Streptomyces</taxon>
    </lineage>
</organism>
<dbReference type="GO" id="GO:0004061">
    <property type="term" value="F:arylformamidase activity"/>
    <property type="evidence" value="ECO:0007669"/>
    <property type="project" value="InterPro"/>
</dbReference>
<dbReference type="Pfam" id="PF04199">
    <property type="entry name" value="Cyclase"/>
    <property type="match status" value="1"/>
</dbReference>
<dbReference type="RefSeq" id="WP_045788193.1">
    <property type="nucleotide sequence ID" value="NZ_BHXC01000002.1"/>
</dbReference>
<dbReference type="AlphaFoldDB" id="A0A401QR92"/>
<gene>
    <name evidence="1" type="ORF">SALB_00606</name>
</gene>
<sequence>MTTRPASADGLPFPRLQECTVLDLSLTLAEDLPCHWPAHQPYQHKLWSWFATRRNGAQSVYNRSGAPYSTRWMAIDEHTGTHFDAPSHFVPPPDSGLPHAGPAGEVTAEQVPVSQLMGPAAVVDLTAPATFDADGRNEGGVSPFITADHLIAWERRHGSLAAGEVVLLRTGWDARYRRGPEGDGYLYDVIVTGRAPGWPAPDVAAVELLLERGVRCVGTDAPSMGAAHDGVPAHVRGLSAGAVYVECLTGLDRLPARGAWFCFLPLKVEGGTGAPGRAVAFVPAPSEDPAHPPHI</sequence>
<protein>
    <submittedName>
        <fullName evidence="1">Cyclase</fullName>
    </submittedName>
</protein>
<proteinExistence type="predicted"/>
<dbReference type="SUPFAM" id="SSF102198">
    <property type="entry name" value="Putative cyclase"/>
    <property type="match status" value="1"/>
</dbReference>
<name>A0A401QR92_STRNR</name>
<dbReference type="InterPro" id="IPR037175">
    <property type="entry name" value="KFase_sf"/>
</dbReference>
<dbReference type="GO" id="GO:0019441">
    <property type="term" value="P:L-tryptophan catabolic process to kynurenine"/>
    <property type="evidence" value="ECO:0007669"/>
    <property type="project" value="InterPro"/>
</dbReference>
<accession>A0A401QR92</accession>
<reference evidence="1 2" key="1">
    <citation type="journal article" date="2019" name="Microbiol. Resour. Announc.">
        <title>Draft Genome Sequence of the Most Traditional epsilon-Poly-l-Lysine Producer, Streptomyces albulus NBRC14147.</title>
        <authorList>
            <person name="Yamanaka K."/>
            <person name="Hamano Y."/>
        </authorList>
    </citation>
    <scope>NUCLEOTIDE SEQUENCE [LARGE SCALE GENOMIC DNA]</scope>
    <source>
        <strain evidence="1 2">NBRC 14147</strain>
    </source>
</reference>
<dbReference type="InterPro" id="IPR007325">
    <property type="entry name" value="KFase/CYL"/>
</dbReference>
<evidence type="ECO:0000313" key="1">
    <source>
        <dbReference type="EMBL" id="GCB87937.1"/>
    </source>
</evidence>
<dbReference type="PANTHER" id="PTHR31118:SF12">
    <property type="entry name" value="CYCLASE-LIKE PROTEIN 2"/>
    <property type="match status" value="1"/>
</dbReference>
<dbReference type="Proteomes" id="UP000288351">
    <property type="component" value="Unassembled WGS sequence"/>
</dbReference>
<dbReference type="Gene3D" id="3.50.30.50">
    <property type="entry name" value="Putative cyclase"/>
    <property type="match status" value="1"/>
</dbReference>
<dbReference type="EMBL" id="BHXC01000002">
    <property type="protein sequence ID" value="GCB87937.1"/>
    <property type="molecule type" value="Genomic_DNA"/>
</dbReference>
<dbReference type="PANTHER" id="PTHR31118">
    <property type="entry name" value="CYCLASE-LIKE PROTEIN 2"/>
    <property type="match status" value="1"/>
</dbReference>
<evidence type="ECO:0000313" key="2">
    <source>
        <dbReference type="Proteomes" id="UP000288351"/>
    </source>
</evidence>